<accession>A0AAN5DAB7</accession>
<dbReference type="InterPro" id="IPR045307">
    <property type="entry name" value="ADCK1_dom"/>
</dbReference>
<dbReference type="CDD" id="cd13969">
    <property type="entry name" value="ADCK1-like"/>
    <property type="match status" value="1"/>
</dbReference>
<organism evidence="3 4">
    <name type="scientific">Pristionchus mayeri</name>
    <dbReference type="NCBI Taxonomy" id="1317129"/>
    <lineage>
        <taxon>Eukaryota</taxon>
        <taxon>Metazoa</taxon>
        <taxon>Ecdysozoa</taxon>
        <taxon>Nematoda</taxon>
        <taxon>Chromadorea</taxon>
        <taxon>Rhabditida</taxon>
        <taxon>Rhabditina</taxon>
        <taxon>Diplogasteromorpha</taxon>
        <taxon>Diplogasteroidea</taxon>
        <taxon>Neodiplogasteridae</taxon>
        <taxon>Pristionchus</taxon>
    </lineage>
</organism>
<dbReference type="InterPro" id="IPR004147">
    <property type="entry name" value="ABC1_dom"/>
</dbReference>
<proteinExistence type="inferred from homology"/>
<dbReference type="Pfam" id="PF03109">
    <property type="entry name" value="ABC1"/>
    <property type="match status" value="1"/>
</dbReference>
<dbReference type="InterPro" id="IPR000719">
    <property type="entry name" value="Prot_kinase_dom"/>
</dbReference>
<dbReference type="GO" id="GO:0007005">
    <property type="term" value="P:mitochondrion organization"/>
    <property type="evidence" value="ECO:0007669"/>
    <property type="project" value="TreeGrafter"/>
</dbReference>
<comment type="similarity">
    <text evidence="1">Belongs to the protein kinase superfamily. ADCK protein kinase family.</text>
</comment>
<dbReference type="InterPro" id="IPR011009">
    <property type="entry name" value="Kinase-like_dom_sf"/>
</dbReference>
<dbReference type="PANTHER" id="PTHR43173:SF19">
    <property type="entry name" value="AARF DOMAIN-CONTAINING PROTEIN KINASE 1"/>
    <property type="match status" value="1"/>
</dbReference>
<dbReference type="Proteomes" id="UP001328107">
    <property type="component" value="Unassembled WGS sequence"/>
</dbReference>
<comment type="caution">
    <text evidence="3">The sequence shown here is derived from an EMBL/GenBank/DDBJ whole genome shotgun (WGS) entry which is preliminary data.</text>
</comment>
<evidence type="ECO:0000313" key="3">
    <source>
        <dbReference type="EMBL" id="GMR59351.1"/>
    </source>
</evidence>
<dbReference type="PROSITE" id="PS50011">
    <property type="entry name" value="PROTEIN_KINASE_DOM"/>
    <property type="match status" value="1"/>
</dbReference>
<evidence type="ECO:0000256" key="1">
    <source>
        <dbReference type="ARBA" id="ARBA00009670"/>
    </source>
</evidence>
<name>A0AAN5DAB7_9BILA</name>
<dbReference type="PANTHER" id="PTHR43173">
    <property type="entry name" value="ABC1 FAMILY PROTEIN"/>
    <property type="match status" value="1"/>
</dbReference>
<reference evidence="4" key="1">
    <citation type="submission" date="2022-10" db="EMBL/GenBank/DDBJ databases">
        <title>Genome assembly of Pristionchus species.</title>
        <authorList>
            <person name="Yoshida K."/>
            <person name="Sommer R.J."/>
        </authorList>
    </citation>
    <scope>NUCLEOTIDE SEQUENCE [LARGE SCALE GENOMIC DNA]</scope>
    <source>
        <strain evidence="4">RS5460</strain>
    </source>
</reference>
<dbReference type="EMBL" id="BTRK01000006">
    <property type="protein sequence ID" value="GMR59351.1"/>
    <property type="molecule type" value="Genomic_DNA"/>
</dbReference>
<keyword evidence="4" id="KW-1185">Reference proteome</keyword>
<evidence type="ECO:0000313" key="4">
    <source>
        <dbReference type="Proteomes" id="UP001328107"/>
    </source>
</evidence>
<dbReference type="SUPFAM" id="SSF56112">
    <property type="entry name" value="Protein kinase-like (PK-like)"/>
    <property type="match status" value="1"/>
</dbReference>
<dbReference type="GO" id="GO:0004672">
    <property type="term" value="F:protein kinase activity"/>
    <property type="evidence" value="ECO:0007669"/>
    <property type="project" value="InterPro"/>
</dbReference>
<sequence length="541" mass="61502">AVKIRLRYNYMAASRPLLKSLSASPLRRKLLTGGAIVMGTAAAVELYRSVDCLEDIRQIGLIRFGRAACTVSRVVADYKMSLYGVPYPSDEYVTALKACHLRCAVRLLDLAAANGGVFVKVGQHVAALEYLIPKEYTKTLSVLMNQAPESSLEDVKGVVEEDLNQKMDEMFSEFSCKPVGAASLAQVHVARLRETGEKVAVKVQHRRVKKNARTDINTMQLMVKITDLIFPDFKLQWLVDEVKKNLPLELDFLHEAANAEKMRVLFGHLPFLKIPTMKLSHSSSRVLTMEFCEGEHINKVEFLKENGIDTHDVCRKLGRLISEMIFQRGYLHSDPHPGNILVNKKKNGQVEIVVLDHGLYLTIEDSFRKLYSQLWLALLKPDQDEIKRVANEMGVGELYGLFACIVTRRSWKSVTSGINKRSMDEKEKKELRAYAVTLIPQISQVLQRMPREMLLILKTNDLLRAIEHQLGSANRSDGYIEMSKCVVSSWHHLAIQSAKNWRESICLRLSLIYSMSRLIAYDYFLRFNSYLPLAIQYDSCM</sequence>
<gene>
    <name evidence="3" type="ORF">PMAYCL1PPCAC_29546</name>
</gene>
<dbReference type="InterPro" id="IPR051130">
    <property type="entry name" value="Mito_struct-func_regulator"/>
</dbReference>
<protein>
    <recommendedName>
        <fullName evidence="2">Protein kinase domain-containing protein</fullName>
    </recommendedName>
</protein>
<dbReference type="AlphaFoldDB" id="A0AAN5DAB7"/>
<dbReference type="GO" id="GO:0005743">
    <property type="term" value="C:mitochondrial inner membrane"/>
    <property type="evidence" value="ECO:0007669"/>
    <property type="project" value="TreeGrafter"/>
</dbReference>
<evidence type="ECO:0000259" key="2">
    <source>
        <dbReference type="PROSITE" id="PS50011"/>
    </source>
</evidence>
<feature type="domain" description="Protein kinase" evidence="2">
    <location>
        <begin position="173"/>
        <end position="541"/>
    </location>
</feature>
<feature type="non-terminal residue" evidence="3">
    <location>
        <position position="1"/>
    </location>
</feature>
<dbReference type="Gene3D" id="1.10.510.10">
    <property type="entry name" value="Transferase(Phosphotransferase) domain 1"/>
    <property type="match status" value="1"/>
</dbReference>
<dbReference type="GO" id="GO:0005524">
    <property type="term" value="F:ATP binding"/>
    <property type="evidence" value="ECO:0007669"/>
    <property type="project" value="InterPro"/>
</dbReference>
<dbReference type="GO" id="GO:0055088">
    <property type="term" value="P:lipid homeostasis"/>
    <property type="evidence" value="ECO:0007669"/>
    <property type="project" value="TreeGrafter"/>
</dbReference>